<comment type="caution">
    <text evidence="12">The sequence shown here is derived from an EMBL/GenBank/DDBJ whole genome shotgun (WGS) entry which is preliminary data.</text>
</comment>
<evidence type="ECO:0000256" key="5">
    <source>
        <dbReference type="ARBA" id="ARBA00016034"/>
    </source>
</evidence>
<dbReference type="AlphaFoldDB" id="A0AAW2U0Q2"/>
<dbReference type="InterPro" id="IPR047857">
    <property type="entry name" value="Snurportin1_C"/>
</dbReference>
<dbReference type="GO" id="GO:0061015">
    <property type="term" value="P:snRNA import into nucleus"/>
    <property type="evidence" value="ECO:0007669"/>
    <property type="project" value="InterPro"/>
</dbReference>
<keyword evidence="8" id="KW-0694">RNA-binding</keyword>
<evidence type="ECO:0000256" key="4">
    <source>
        <dbReference type="ARBA" id="ARBA00007540"/>
    </source>
</evidence>
<evidence type="ECO:0000256" key="8">
    <source>
        <dbReference type="ARBA" id="ARBA00022884"/>
    </source>
</evidence>
<feature type="region of interest" description="Disordered" evidence="10">
    <location>
        <begin position="14"/>
        <end position="37"/>
    </location>
</feature>
<feature type="domain" description="Snurportin-1 m3G cap-binding" evidence="11">
    <location>
        <begin position="94"/>
        <end position="271"/>
    </location>
</feature>
<evidence type="ECO:0000256" key="2">
    <source>
        <dbReference type="ARBA" id="ARBA00004123"/>
    </source>
</evidence>
<keyword evidence="6" id="KW-0813">Transport</keyword>
<dbReference type="SUPFAM" id="SSF56091">
    <property type="entry name" value="DNA ligase/mRNA capping enzyme, catalytic domain"/>
    <property type="match status" value="1"/>
</dbReference>
<dbReference type="GO" id="GO:0003723">
    <property type="term" value="F:RNA binding"/>
    <property type="evidence" value="ECO:0007669"/>
    <property type="project" value="UniProtKB-KW"/>
</dbReference>
<gene>
    <name evidence="12" type="ORF">Sradi_1854000</name>
</gene>
<dbReference type="InterPro" id="IPR017336">
    <property type="entry name" value="Snurportin-1"/>
</dbReference>
<keyword evidence="9" id="KW-0539">Nucleus</keyword>
<comment type="function">
    <text evidence="1">Functions as an U snRNP-specific nuclear import adapter. Involved in the trimethylguanosine (m3G)-cap-dependent nuclear import of U snRNPs. Binds specifically to the terminal m3G-cap U snRNAs.</text>
</comment>
<evidence type="ECO:0000256" key="7">
    <source>
        <dbReference type="ARBA" id="ARBA00022490"/>
    </source>
</evidence>
<evidence type="ECO:0000256" key="6">
    <source>
        <dbReference type="ARBA" id="ARBA00022448"/>
    </source>
</evidence>
<name>A0AAW2U0Q2_SESRA</name>
<accession>A0AAW2U0Q2</accession>
<reference evidence="12" key="2">
    <citation type="journal article" date="2024" name="Plant">
        <title>Genomic evolution and insights into agronomic trait innovations of Sesamum species.</title>
        <authorList>
            <person name="Miao H."/>
            <person name="Wang L."/>
            <person name="Qu L."/>
            <person name="Liu H."/>
            <person name="Sun Y."/>
            <person name="Le M."/>
            <person name="Wang Q."/>
            <person name="Wei S."/>
            <person name="Zheng Y."/>
            <person name="Lin W."/>
            <person name="Duan Y."/>
            <person name="Cao H."/>
            <person name="Xiong S."/>
            <person name="Wang X."/>
            <person name="Wei L."/>
            <person name="Li C."/>
            <person name="Ma Q."/>
            <person name="Ju M."/>
            <person name="Zhao R."/>
            <person name="Li G."/>
            <person name="Mu C."/>
            <person name="Tian Q."/>
            <person name="Mei H."/>
            <person name="Zhang T."/>
            <person name="Gao T."/>
            <person name="Zhang H."/>
        </authorList>
    </citation>
    <scope>NUCLEOTIDE SEQUENCE</scope>
    <source>
        <strain evidence="12">G02</strain>
    </source>
</reference>
<evidence type="ECO:0000256" key="10">
    <source>
        <dbReference type="SAM" id="MobiDB-lite"/>
    </source>
</evidence>
<proteinExistence type="inferred from homology"/>
<dbReference type="CDD" id="cd09232">
    <property type="entry name" value="Snurportin-1_C"/>
    <property type="match status" value="1"/>
</dbReference>
<comment type="subcellular location">
    <subcellularLocation>
        <location evidence="3">Cytoplasm</location>
    </subcellularLocation>
    <subcellularLocation>
        <location evidence="2">Nucleus</location>
    </subcellularLocation>
</comment>
<organism evidence="12">
    <name type="scientific">Sesamum radiatum</name>
    <name type="common">Black benniseed</name>
    <dbReference type="NCBI Taxonomy" id="300843"/>
    <lineage>
        <taxon>Eukaryota</taxon>
        <taxon>Viridiplantae</taxon>
        <taxon>Streptophyta</taxon>
        <taxon>Embryophyta</taxon>
        <taxon>Tracheophyta</taxon>
        <taxon>Spermatophyta</taxon>
        <taxon>Magnoliopsida</taxon>
        <taxon>eudicotyledons</taxon>
        <taxon>Gunneridae</taxon>
        <taxon>Pentapetalae</taxon>
        <taxon>asterids</taxon>
        <taxon>lamiids</taxon>
        <taxon>Lamiales</taxon>
        <taxon>Pedaliaceae</taxon>
        <taxon>Sesamum</taxon>
    </lineage>
</organism>
<evidence type="ECO:0000259" key="11">
    <source>
        <dbReference type="Pfam" id="PF21974"/>
    </source>
</evidence>
<dbReference type="EMBL" id="JACGWJ010000007">
    <property type="protein sequence ID" value="KAL0409196.1"/>
    <property type="molecule type" value="Genomic_DNA"/>
</dbReference>
<sequence length="434" mass="49700">MPPHDLRRPFKRAAISDQQRRRELSLQRQAQNRLDAQHQARCLAQTILSLQNDSAEPEPEFEAVPQPEEEAQDFDVRQAARLRGPEARRWFAKQLMLPEWMIDVPDRLNTDWYVCARPAGKRCFVVSSNGTTVSRLRNGSMLHRFPSALPNGSRTNNSSRSGQSYCILDCIFHEPDQTYYVIDMVCWAGMSLYECTAEFRFFWLNSKLVESGACNDPSPYHRYRFRTILIYDCDQEGLKAAYTGSVPYMKDGLLFYNKHAHYQSGNTPLVLVWKDENCSQYVLDTDSKDRFQINNRFICTVNGLSINCRLLLLLNNQLVLELLDDGRLATSDDPPVIFGCLDRDFIQKTGLEAGNLLRFAINEGGLYFADGKLERADLHYLGKPNRSRAFADSYSKVLFQYTARHSPLRIEHLFASVSSSKEEDNAISDTDMVG</sequence>
<reference evidence="12" key="1">
    <citation type="submission" date="2020-06" db="EMBL/GenBank/DDBJ databases">
        <authorList>
            <person name="Li T."/>
            <person name="Hu X."/>
            <person name="Zhang T."/>
            <person name="Song X."/>
            <person name="Zhang H."/>
            <person name="Dai N."/>
            <person name="Sheng W."/>
            <person name="Hou X."/>
            <person name="Wei L."/>
        </authorList>
    </citation>
    <scope>NUCLEOTIDE SEQUENCE</scope>
    <source>
        <strain evidence="12">G02</strain>
        <tissue evidence="12">Leaf</tissue>
    </source>
</reference>
<evidence type="ECO:0000256" key="3">
    <source>
        <dbReference type="ARBA" id="ARBA00004496"/>
    </source>
</evidence>
<dbReference type="GO" id="GO:0005634">
    <property type="term" value="C:nucleus"/>
    <property type="evidence" value="ECO:0007669"/>
    <property type="project" value="UniProtKB-SubCell"/>
</dbReference>
<evidence type="ECO:0000256" key="9">
    <source>
        <dbReference type="ARBA" id="ARBA00023242"/>
    </source>
</evidence>
<dbReference type="PANTHER" id="PTHR13403:SF6">
    <property type="entry name" value="SNURPORTIN-1"/>
    <property type="match status" value="1"/>
</dbReference>
<evidence type="ECO:0000256" key="1">
    <source>
        <dbReference type="ARBA" id="ARBA00003975"/>
    </source>
</evidence>
<dbReference type="Gene3D" id="3.30.470.30">
    <property type="entry name" value="DNA ligase/mRNA capping enzyme"/>
    <property type="match status" value="1"/>
</dbReference>
<protein>
    <recommendedName>
        <fullName evidence="5">Snurportin-1</fullName>
    </recommendedName>
</protein>
<comment type="similarity">
    <text evidence="4">Belongs to the snurportin family.</text>
</comment>
<evidence type="ECO:0000313" key="12">
    <source>
        <dbReference type="EMBL" id="KAL0409196.1"/>
    </source>
</evidence>
<dbReference type="GO" id="GO:0005737">
    <property type="term" value="C:cytoplasm"/>
    <property type="evidence" value="ECO:0007669"/>
    <property type="project" value="UniProtKB-SubCell"/>
</dbReference>
<dbReference type="Pfam" id="PF21974">
    <property type="entry name" value="SPN1_m3Gcap_bd"/>
    <property type="match status" value="1"/>
</dbReference>
<keyword evidence="7" id="KW-0963">Cytoplasm</keyword>
<dbReference type="PANTHER" id="PTHR13403">
    <property type="entry name" value="SNURPORTIN1 RNUT1 PROTEIN RNA, U TRANSPORTER 1"/>
    <property type="match status" value="1"/>
</dbReference>